<dbReference type="KEGG" id="spoa:EQM13_14135"/>
<keyword evidence="2" id="KW-0813">Transport</keyword>
<evidence type="ECO:0000256" key="8">
    <source>
        <dbReference type="ARBA" id="ARBA00023136"/>
    </source>
</evidence>
<evidence type="ECO:0000313" key="10">
    <source>
        <dbReference type="EMBL" id="QAT63479.1"/>
    </source>
</evidence>
<evidence type="ECO:0000256" key="3">
    <source>
        <dbReference type="ARBA" id="ARBA00022475"/>
    </source>
</evidence>
<sequence length="250" mass="26576">MTVVKALIIALIYWISQAKVWYGFSIMRMPLSIAPFIGLLFNDVPTALSVGATLQMIYIGSIAPGGNPPADEGLASCIAIPIALTSGIDPVVAVSLAIPLGLLGVVLENVRKTLNSGFIHMADKYAENGDVKGIRKAATIYPLLLAFPMRFIPVFVACLYGPEAIQGFVSALPTWATQGLATAGNILPALGFAITMIVIGKRQFIPFFIAGYFLVAYTGLSTIGVSIFGICIVLILMLFYKDATLEEGGR</sequence>
<dbReference type="Proteomes" id="UP000287969">
    <property type="component" value="Chromosome"/>
</dbReference>
<dbReference type="GO" id="GO:0005886">
    <property type="term" value="C:plasma membrane"/>
    <property type="evidence" value="ECO:0007669"/>
    <property type="project" value="UniProtKB-SubCell"/>
</dbReference>
<evidence type="ECO:0000256" key="9">
    <source>
        <dbReference type="SAM" id="Phobius"/>
    </source>
</evidence>
<keyword evidence="11" id="KW-1185">Reference proteome</keyword>
<keyword evidence="3" id="KW-1003">Cell membrane</keyword>
<evidence type="ECO:0000256" key="6">
    <source>
        <dbReference type="ARBA" id="ARBA00022692"/>
    </source>
</evidence>
<keyword evidence="6 9" id="KW-0812">Transmembrane</keyword>
<evidence type="ECO:0000256" key="5">
    <source>
        <dbReference type="ARBA" id="ARBA00022683"/>
    </source>
</evidence>
<keyword evidence="4 10" id="KW-0762">Sugar transport</keyword>
<feature type="transmembrane region" description="Helical" evidence="9">
    <location>
        <begin position="182"/>
        <end position="200"/>
    </location>
</feature>
<dbReference type="OrthoDB" id="1649937at2"/>
<keyword evidence="7 9" id="KW-1133">Transmembrane helix</keyword>
<comment type="subcellular location">
    <subcellularLocation>
        <location evidence="1">Cell membrane</location>
        <topology evidence="1">Multi-pass membrane protein</topology>
    </subcellularLocation>
</comment>
<dbReference type="PANTHER" id="PTHR32502">
    <property type="entry name" value="N-ACETYLGALACTOSAMINE PERMEASE II COMPONENT-RELATED"/>
    <property type="match status" value="1"/>
</dbReference>
<protein>
    <submittedName>
        <fullName evidence="10">PTS sugar transporter subunit IIC</fullName>
    </submittedName>
</protein>
<reference evidence="11" key="1">
    <citation type="submission" date="2019-01" db="EMBL/GenBank/DDBJ databases">
        <title>Draft genomes of a novel of Sporanaerobacter strains.</title>
        <authorList>
            <person name="Ma S."/>
        </authorList>
    </citation>
    <scope>NUCLEOTIDE SEQUENCE [LARGE SCALE GENOMIC DNA]</scope>
    <source>
        <strain evidence="11">NJN-17</strain>
    </source>
</reference>
<name>A0A410QHN1_9FIRM</name>
<feature type="transmembrane region" description="Helical" evidence="9">
    <location>
        <begin position="212"/>
        <end position="240"/>
    </location>
</feature>
<evidence type="ECO:0000256" key="4">
    <source>
        <dbReference type="ARBA" id="ARBA00022597"/>
    </source>
</evidence>
<dbReference type="Pfam" id="PF03609">
    <property type="entry name" value="EII-Sor"/>
    <property type="match status" value="1"/>
</dbReference>
<feature type="transmembrane region" description="Helical" evidence="9">
    <location>
        <begin position="140"/>
        <end position="162"/>
    </location>
</feature>
<proteinExistence type="predicted"/>
<organism evidence="10 11">
    <name type="scientific">Acidilutibacter cellobiosedens</name>
    <dbReference type="NCBI Taxonomy" id="2507161"/>
    <lineage>
        <taxon>Bacteria</taxon>
        <taxon>Bacillati</taxon>
        <taxon>Bacillota</taxon>
        <taxon>Tissierellia</taxon>
        <taxon>Tissierellales</taxon>
        <taxon>Acidilutibacteraceae</taxon>
        <taxon>Acidilutibacter</taxon>
    </lineage>
</organism>
<keyword evidence="8 9" id="KW-0472">Membrane</keyword>
<dbReference type="InterPro" id="IPR004700">
    <property type="entry name" value="PTS_IIC_man"/>
</dbReference>
<evidence type="ECO:0000256" key="7">
    <source>
        <dbReference type="ARBA" id="ARBA00022989"/>
    </source>
</evidence>
<dbReference type="PANTHER" id="PTHR32502:SF8">
    <property type="entry name" value="N-ACETYLGALACTOSAMINE PERMEASE IIC COMPONENT 1"/>
    <property type="match status" value="1"/>
</dbReference>
<accession>A0A410QHN1</accession>
<dbReference type="GO" id="GO:0009401">
    <property type="term" value="P:phosphoenolpyruvate-dependent sugar phosphotransferase system"/>
    <property type="evidence" value="ECO:0007669"/>
    <property type="project" value="UniProtKB-KW"/>
</dbReference>
<evidence type="ECO:0000256" key="2">
    <source>
        <dbReference type="ARBA" id="ARBA00022448"/>
    </source>
</evidence>
<evidence type="ECO:0000313" key="11">
    <source>
        <dbReference type="Proteomes" id="UP000287969"/>
    </source>
</evidence>
<dbReference type="EMBL" id="CP035282">
    <property type="protein sequence ID" value="QAT63479.1"/>
    <property type="molecule type" value="Genomic_DNA"/>
</dbReference>
<feature type="transmembrane region" description="Helical" evidence="9">
    <location>
        <begin position="78"/>
        <end position="107"/>
    </location>
</feature>
<gene>
    <name evidence="10" type="ORF">EQM13_14135</name>
</gene>
<dbReference type="AlphaFoldDB" id="A0A410QHN1"/>
<keyword evidence="5" id="KW-0598">Phosphotransferase system</keyword>
<dbReference type="PROSITE" id="PS51106">
    <property type="entry name" value="PTS_EIIC_TYPE_4"/>
    <property type="match status" value="1"/>
</dbReference>
<dbReference type="InterPro" id="IPR050303">
    <property type="entry name" value="GatZ_KbaZ_carbometab"/>
</dbReference>
<evidence type="ECO:0000256" key="1">
    <source>
        <dbReference type="ARBA" id="ARBA00004651"/>
    </source>
</evidence>